<protein>
    <submittedName>
        <fullName evidence="2">Uncharacterized protein</fullName>
    </submittedName>
</protein>
<keyword evidence="3" id="KW-1185">Reference proteome</keyword>
<reference evidence="2" key="1">
    <citation type="submission" date="2024-03" db="EMBL/GenBank/DDBJ databases">
        <title>Psychrobacter raelis sp. nov. isolated from a dog with peritonitis.</title>
        <authorList>
            <person name="Schiavone A."/>
            <person name="Manzulli V."/>
            <person name="Camarda A."/>
            <person name="Cafiero M.A."/>
            <person name="Vasco I."/>
            <person name="Marino L."/>
            <person name="Pennuzzi G."/>
            <person name="Serrecchia L."/>
            <person name="Galante D."/>
            <person name="Pugliese N."/>
        </authorList>
    </citation>
    <scope>NUCLEOTIDE SEQUENCE</scope>
    <source>
        <strain evidence="2">PraFG1</strain>
    </source>
</reference>
<name>A0AAT9PDX7_9GAMM</name>
<dbReference type="RefSeq" id="WP_241878033.1">
    <property type="nucleotide sequence ID" value="NZ_CP093310.2"/>
</dbReference>
<proteinExistence type="predicted"/>
<evidence type="ECO:0000313" key="2">
    <source>
        <dbReference type="EMBL" id="UNK04446.1"/>
    </source>
</evidence>
<feature type="region of interest" description="Disordered" evidence="1">
    <location>
        <begin position="230"/>
        <end position="250"/>
    </location>
</feature>
<dbReference type="Proteomes" id="UP000829560">
    <property type="component" value="Chromosome"/>
</dbReference>
<dbReference type="EMBL" id="CP093310">
    <property type="protein sequence ID" value="UNK04446.1"/>
    <property type="molecule type" value="Genomic_DNA"/>
</dbReference>
<dbReference type="AlphaFoldDB" id="A0AAT9PDX7"/>
<accession>A0AAT9PDX7</accession>
<evidence type="ECO:0000313" key="3">
    <source>
        <dbReference type="Proteomes" id="UP000829560"/>
    </source>
</evidence>
<sequence>MALISKLTNKLNDFIDFNSLMIHLSALNKEPLFEVVTYLLHYEIYNIGFYYIDMDLKVIPEDSPELIKEYLEDIQKALFITHQEWIYYGPESLKALDEQMQITLISSMGNYKYMHAFFKISDLLAFSPLVDENLLHFEKSNYSSNSHNVQHTLPDQQLTALDNFNFERDKFIRTGQAIAKYIWSMDKDKKIRTGDMVQQIKKILYDIDPSKHREDETIKTWLSSVAPDYAKKKGRPNKNSPKEITLIMKK</sequence>
<dbReference type="KEGG" id="prae:MN210_08860"/>
<evidence type="ECO:0000256" key="1">
    <source>
        <dbReference type="SAM" id="MobiDB-lite"/>
    </source>
</evidence>
<gene>
    <name evidence="2" type="ORF">MN210_08860</name>
</gene>
<organism evidence="2 3">
    <name type="scientific">Psychrobacter raelei</name>
    <dbReference type="NCBI Taxonomy" id="2565531"/>
    <lineage>
        <taxon>Bacteria</taxon>
        <taxon>Pseudomonadati</taxon>
        <taxon>Pseudomonadota</taxon>
        <taxon>Gammaproteobacteria</taxon>
        <taxon>Moraxellales</taxon>
        <taxon>Moraxellaceae</taxon>
        <taxon>Psychrobacter</taxon>
    </lineage>
</organism>